<organism evidence="2 3">
    <name type="scientific">Lysobacter yananisis</name>
    <dbReference type="NCBI Taxonomy" id="1003114"/>
    <lineage>
        <taxon>Bacteria</taxon>
        <taxon>Pseudomonadati</taxon>
        <taxon>Pseudomonadota</taxon>
        <taxon>Gammaproteobacteria</taxon>
        <taxon>Lysobacterales</taxon>
        <taxon>Lysobacteraceae</taxon>
        <taxon>Lysobacter</taxon>
    </lineage>
</organism>
<dbReference type="InterPro" id="IPR018958">
    <property type="entry name" value="Knr4/Smi1-like_dom"/>
</dbReference>
<evidence type="ECO:0000313" key="2">
    <source>
        <dbReference type="EMBL" id="WMT01417.1"/>
    </source>
</evidence>
<dbReference type="EMBL" id="CP133568">
    <property type="protein sequence ID" value="WMT01417.1"/>
    <property type="molecule type" value="Genomic_DNA"/>
</dbReference>
<keyword evidence="3" id="KW-1185">Reference proteome</keyword>
<name>A0ABY9P347_9GAMM</name>
<proteinExistence type="predicted"/>
<evidence type="ECO:0000313" key="3">
    <source>
        <dbReference type="Proteomes" id="UP001229313"/>
    </source>
</evidence>
<feature type="domain" description="Knr4/Smi1-like" evidence="1">
    <location>
        <begin position="31"/>
        <end position="181"/>
    </location>
</feature>
<protein>
    <recommendedName>
        <fullName evidence="1">Knr4/Smi1-like domain-containing protein</fullName>
    </recommendedName>
</protein>
<reference evidence="2 3" key="1">
    <citation type="submission" date="2023-08" db="EMBL/GenBank/DDBJ databases">
        <title>The whole genome sequence of Lysobacter yananisis.</title>
        <authorList>
            <person name="Sun H."/>
        </authorList>
    </citation>
    <scope>NUCLEOTIDE SEQUENCE [LARGE SCALE GENOMIC DNA]</scope>
    <source>
        <strain evidence="2 3">SNNU513</strain>
    </source>
</reference>
<dbReference type="RefSeq" id="WP_309150859.1">
    <property type="nucleotide sequence ID" value="NZ_CP133568.1"/>
</dbReference>
<gene>
    <name evidence="2" type="ORF">RDV84_15645</name>
</gene>
<evidence type="ECO:0000259" key="1">
    <source>
        <dbReference type="SMART" id="SM00860"/>
    </source>
</evidence>
<accession>A0ABY9P347</accession>
<dbReference type="Proteomes" id="UP001229313">
    <property type="component" value="Chromosome"/>
</dbReference>
<dbReference type="SMART" id="SM00860">
    <property type="entry name" value="SMI1_KNR4"/>
    <property type="match status" value="1"/>
</dbReference>
<sequence length="219" mass="25161">MQRLQTAIDRYNEIRTRFWDDDYNTLLPVGPAASDEIARLQALEPRPLPQDLEAFYRQFGGLQNWHNTESHCVQLPGPAQLADGLEHADAWQRIRSLGLADMIVYSWANDRPEFEPGRTFEQAELDALNARYRCFGWYRTDTVAESAWYLYADEDGRFGALYYDQDDFGGVRRELRAMLAANPARQTLEEALCEGVERARRAMVEWNGDGDEDENDSAA</sequence>